<sequence length="537" mass="60847">MAIRLLDAWNIGTTKEFIGSDIPPYAILSHAWEDEEVTYQQLGDPKSKFKKGYRKIEQTCALAAQAGLRYAWVDTCCIDKSSSAELSEAINSMFYWYQQAKVCYVYLSDLPAEADLSSTLPRCRCSWTFRDNKEGLSSLIDLTTGIPRGLLLQVRSPSDYPVARRMSWASQRQTTRIEDMSYCLLGLFDVHMSPRYGERETAFARLQNAILIQSIPDATIFAWVDSYNTCPPICGMLADSPRRFMACGSLAALWGRSIYRPLRTTHLEAEVDASLNAVLVGISVRKIGPKTYARSNPRELVKFKGKDYIEPSKEPVTLANTLPKRYPFYFGEDPILGYRFAALMPDIVVNKRLMNSDTQFVRKDLRYIPFSHWDRHDTLFISNEGSSLGWSMLSFQLELVSSNAAIKHPVWREDFSVACFRWNMPSEPILAIIRHSSINPVNLILLQSQLASLEFRSAHRAEDYMRRLCGSDIASSVTVHIPTTNFKGLDAAEKPITAPVVVSLRMKRTDKQDLCYFNLVKVLEIRVDPLSEGDCGD</sequence>
<dbReference type="InterPro" id="IPR010730">
    <property type="entry name" value="HET"/>
</dbReference>
<evidence type="ECO:0000313" key="3">
    <source>
        <dbReference type="Proteomes" id="UP001321760"/>
    </source>
</evidence>
<evidence type="ECO:0000259" key="1">
    <source>
        <dbReference type="Pfam" id="PF06985"/>
    </source>
</evidence>
<dbReference type="PANTHER" id="PTHR10622:SF12">
    <property type="entry name" value="HET DOMAIN-CONTAINING PROTEIN"/>
    <property type="match status" value="1"/>
</dbReference>
<dbReference type="PANTHER" id="PTHR10622">
    <property type="entry name" value="HET DOMAIN-CONTAINING PROTEIN"/>
    <property type="match status" value="1"/>
</dbReference>
<proteinExistence type="predicted"/>
<name>A0AAV9GXP6_9PEZI</name>
<gene>
    <name evidence="2" type="ORF">QBC34DRAFT_455787</name>
</gene>
<reference evidence="2" key="1">
    <citation type="journal article" date="2023" name="Mol. Phylogenet. Evol.">
        <title>Genome-scale phylogeny and comparative genomics of the fungal order Sordariales.</title>
        <authorList>
            <person name="Hensen N."/>
            <person name="Bonometti L."/>
            <person name="Westerberg I."/>
            <person name="Brannstrom I.O."/>
            <person name="Guillou S."/>
            <person name="Cros-Aarteil S."/>
            <person name="Calhoun S."/>
            <person name="Haridas S."/>
            <person name="Kuo A."/>
            <person name="Mondo S."/>
            <person name="Pangilinan J."/>
            <person name="Riley R."/>
            <person name="LaButti K."/>
            <person name="Andreopoulos B."/>
            <person name="Lipzen A."/>
            <person name="Chen C."/>
            <person name="Yan M."/>
            <person name="Daum C."/>
            <person name="Ng V."/>
            <person name="Clum A."/>
            <person name="Steindorff A."/>
            <person name="Ohm R.A."/>
            <person name="Martin F."/>
            <person name="Silar P."/>
            <person name="Natvig D.O."/>
            <person name="Lalanne C."/>
            <person name="Gautier V."/>
            <person name="Ament-Velasquez S.L."/>
            <person name="Kruys A."/>
            <person name="Hutchinson M.I."/>
            <person name="Powell A.J."/>
            <person name="Barry K."/>
            <person name="Miller A.N."/>
            <person name="Grigoriev I.V."/>
            <person name="Debuchy R."/>
            <person name="Gladieux P."/>
            <person name="Hiltunen Thoren M."/>
            <person name="Johannesson H."/>
        </authorList>
    </citation>
    <scope>NUCLEOTIDE SEQUENCE</scope>
    <source>
        <strain evidence="2">PSN243</strain>
    </source>
</reference>
<organism evidence="2 3">
    <name type="scientific">Podospora aff. communis PSN243</name>
    <dbReference type="NCBI Taxonomy" id="3040156"/>
    <lineage>
        <taxon>Eukaryota</taxon>
        <taxon>Fungi</taxon>
        <taxon>Dikarya</taxon>
        <taxon>Ascomycota</taxon>
        <taxon>Pezizomycotina</taxon>
        <taxon>Sordariomycetes</taxon>
        <taxon>Sordariomycetidae</taxon>
        <taxon>Sordariales</taxon>
        <taxon>Podosporaceae</taxon>
        <taxon>Podospora</taxon>
    </lineage>
</organism>
<dbReference type="EMBL" id="MU865923">
    <property type="protein sequence ID" value="KAK4452757.1"/>
    <property type="molecule type" value="Genomic_DNA"/>
</dbReference>
<reference evidence="2" key="2">
    <citation type="submission" date="2023-05" db="EMBL/GenBank/DDBJ databases">
        <authorList>
            <consortium name="Lawrence Berkeley National Laboratory"/>
            <person name="Steindorff A."/>
            <person name="Hensen N."/>
            <person name="Bonometti L."/>
            <person name="Westerberg I."/>
            <person name="Brannstrom I.O."/>
            <person name="Guillou S."/>
            <person name="Cros-Aarteil S."/>
            <person name="Calhoun S."/>
            <person name="Haridas S."/>
            <person name="Kuo A."/>
            <person name="Mondo S."/>
            <person name="Pangilinan J."/>
            <person name="Riley R."/>
            <person name="Labutti K."/>
            <person name="Andreopoulos B."/>
            <person name="Lipzen A."/>
            <person name="Chen C."/>
            <person name="Yanf M."/>
            <person name="Daum C."/>
            <person name="Ng V."/>
            <person name="Clum A."/>
            <person name="Ohm R."/>
            <person name="Martin F."/>
            <person name="Silar P."/>
            <person name="Natvig D."/>
            <person name="Lalanne C."/>
            <person name="Gautier V."/>
            <person name="Ament-Velasquez S.L."/>
            <person name="Kruys A."/>
            <person name="Hutchinson M.I."/>
            <person name="Powell A.J."/>
            <person name="Barry K."/>
            <person name="Miller A.N."/>
            <person name="Grigoriev I.V."/>
            <person name="Debuchy R."/>
            <person name="Gladieux P."/>
            <person name="Thoren M.H."/>
            <person name="Johannesson H."/>
        </authorList>
    </citation>
    <scope>NUCLEOTIDE SEQUENCE</scope>
    <source>
        <strain evidence="2">PSN243</strain>
    </source>
</reference>
<comment type="caution">
    <text evidence="2">The sequence shown here is derived from an EMBL/GenBank/DDBJ whole genome shotgun (WGS) entry which is preliminary data.</text>
</comment>
<dbReference type="Pfam" id="PF06985">
    <property type="entry name" value="HET"/>
    <property type="match status" value="1"/>
</dbReference>
<dbReference type="AlphaFoldDB" id="A0AAV9GXP6"/>
<feature type="domain" description="Heterokaryon incompatibility" evidence="1">
    <location>
        <begin position="25"/>
        <end position="118"/>
    </location>
</feature>
<dbReference type="Proteomes" id="UP001321760">
    <property type="component" value="Unassembled WGS sequence"/>
</dbReference>
<protein>
    <submittedName>
        <fullName evidence="2">Vegetative incompatibility protein HET-E-1</fullName>
    </submittedName>
</protein>
<keyword evidence="3" id="KW-1185">Reference proteome</keyword>
<evidence type="ECO:0000313" key="2">
    <source>
        <dbReference type="EMBL" id="KAK4452757.1"/>
    </source>
</evidence>
<accession>A0AAV9GXP6</accession>